<reference evidence="2 3" key="1">
    <citation type="submission" date="2013-02" db="EMBL/GenBank/DDBJ databases">
        <title>The Genome Annotation of Plasmodium falciparum NF135/5.C10.</title>
        <authorList>
            <consortium name="The Broad Institute Genome Sequencing Platform"/>
            <consortium name="The Broad Institute Genome Sequencing Center for Infectious Disease"/>
            <person name="Neafsey D."/>
            <person name="Hoffman S."/>
            <person name="Volkman S."/>
            <person name="Rosenthal P."/>
            <person name="Walker B."/>
            <person name="Young S.K."/>
            <person name="Zeng Q."/>
            <person name="Gargeya S."/>
            <person name="Fitzgerald M."/>
            <person name="Haas B."/>
            <person name="Abouelleil A."/>
            <person name="Allen A.W."/>
            <person name="Alvarado L."/>
            <person name="Arachchi H.M."/>
            <person name="Berlin A.M."/>
            <person name="Chapman S.B."/>
            <person name="Gainer-Dewar J."/>
            <person name="Goldberg J."/>
            <person name="Griggs A."/>
            <person name="Gujja S."/>
            <person name="Hansen M."/>
            <person name="Howarth C."/>
            <person name="Imamovic A."/>
            <person name="Ireland A."/>
            <person name="Larimer J."/>
            <person name="McCowan C."/>
            <person name="Murphy C."/>
            <person name="Pearson M."/>
            <person name="Poon T.W."/>
            <person name="Priest M."/>
            <person name="Roberts A."/>
            <person name="Saif S."/>
            <person name="Shea T."/>
            <person name="Sisk P."/>
            <person name="Sykes S."/>
            <person name="Wortman J."/>
            <person name="Nusbaum C."/>
            <person name="Birren B."/>
        </authorList>
    </citation>
    <scope>NUCLEOTIDE SEQUENCE [LARGE SCALE GENOMIC DNA]</scope>
    <source>
        <strain evidence="2 3">NF135/5.C10</strain>
    </source>
</reference>
<evidence type="ECO:0000313" key="2">
    <source>
        <dbReference type="EMBL" id="ETW42329.1"/>
    </source>
</evidence>
<gene>
    <name evidence="2" type="ORF">PFNF135_03339</name>
</gene>
<keyword evidence="1" id="KW-1133">Transmembrane helix</keyword>
<name>W4IH01_PLAFA</name>
<protein>
    <submittedName>
        <fullName evidence="2">Uncharacterized protein</fullName>
    </submittedName>
</protein>
<dbReference type="EMBL" id="KI926052">
    <property type="protein sequence ID" value="ETW42329.1"/>
    <property type="molecule type" value="Genomic_DNA"/>
</dbReference>
<reference evidence="2 3" key="2">
    <citation type="submission" date="2013-02" db="EMBL/GenBank/DDBJ databases">
        <title>The Genome Sequence of Plasmodium falciparum NF135/5.C10.</title>
        <authorList>
            <consortium name="The Broad Institute Genome Sequencing Platform"/>
            <consortium name="The Broad Institute Genome Sequencing Center for Infectious Disease"/>
            <person name="Neafsey D."/>
            <person name="Cheeseman I."/>
            <person name="Volkman S."/>
            <person name="Adams J."/>
            <person name="Walker B."/>
            <person name="Young S.K."/>
            <person name="Zeng Q."/>
            <person name="Gargeya S."/>
            <person name="Fitzgerald M."/>
            <person name="Haas B."/>
            <person name="Abouelleil A."/>
            <person name="Alvarado L."/>
            <person name="Arachchi H.M."/>
            <person name="Berlin A.M."/>
            <person name="Chapman S.B."/>
            <person name="Dewar J."/>
            <person name="Goldberg J."/>
            <person name="Griggs A."/>
            <person name="Gujja S."/>
            <person name="Hansen M."/>
            <person name="Howarth C."/>
            <person name="Imamovic A."/>
            <person name="Larimer J."/>
            <person name="McCowan C."/>
            <person name="Murphy C."/>
            <person name="Neiman D."/>
            <person name="Pearson M."/>
            <person name="Priest M."/>
            <person name="Roberts A."/>
            <person name="Saif S."/>
            <person name="Shea T."/>
            <person name="Sisk P."/>
            <person name="Sykes S."/>
            <person name="Wortman J."/>
            <person name="Nusbaum C."/>
            <person name="Birren B."/>
        </authorList>
    </citation>
    <scope>NUCLEOTIDE SEQUENCE [LARGE SCALE GENOMIC DNA]</scope>
    <source>
        <strain evidence="2 3">NF135/5.C10</strain>
    </source>
</reference>
<dbReference type="Proteomes" id="UP000019114">
    <property type="component" value="Unassembled WGS sequence"/>
</dbReference>
<dbReference type="AlphaFoldDB" id="W4IH01"/>
<keyword evidence="1" id="KW-0812">Transmembrane</keyword>
<feature type="transmembrane region" description="Helical" evidence="1">
    <location>
        <begin position="33"/>
        <end position="57"/>
    </location>
</feature>
<evidence type="ECO:0000256" key="1">
    <source>
        <dbReference type="SAM" id="Phobius"/>
    </source>
</evidence>
<organism evidence="2 3">
    <name type="scientific">Plasmodium falciparum NF135/5.C10</name>
    <dbReference type="NCBI Taxonomy" id="1036726"/>
    <lineage>
        <taxon>Eukaryota</taxon>
        <taxon>Sar</taxon>
        <taxon>Alveolata</taxon>
        <taxon>Apicomplexa</taxon>
        <taxon>Aconoidasida</taxon>
        <taxon>Haemosporida</taxon>
        <taxon>Plasmodiidae</taxon>
        <taxon>Plasmodium</taxon>
        <taxon>Plasmodium (Laverania)</taxon>
    </lineage>
</organism>
<proteinExistence type="predicted"/>
<keyword evidence="1" id="KW-0472">Membrane</keyword>
<evidence type="ECO:0000313" key="3">
    <source>
        <dbReference type="Proteomes" id="UP000019114"/>
    </source>
</evidence>
<accession>W4IH01</accession>
<sequence>MIKMCIIFFSDQKFIISFNFKHQDKYKFPINRFFMLFFIFSILFKKKYISSFLLSMLKNLNIKRKYVNQKKKK</sequence>